<dbReference type="InterPro" id="IPR039008">
    <property type="entry name" value="IF_rod_dom"/>
</dbReference>
<dbReference type="Gene3D" id="1.20.5.1160">
    <property type="entry name" value="Vasodilator-stimulated phosphoprotein"/>
    <property type="match status" value="1"/>
</dbReference>
<dbReference type="FunFam" id="1.20.5.170:FF:000002">
    <property type="entry name" value="Type I keratin KA11"/>
    <property type="match status" value="1"/>
</dbReference>
<name>A0A1S3GV49_DIPOR</name>
<keyword evidence="1 3" id="KW-0403">Intermediate filament</keyword>
<dbReference type="Pfam" id="PF00038">
    <property type="entry name" value="Filament"/>
    <property type="match status" value="1"/>
</dbReference>
<feature type="region of interest" description="Disordered" evidence="5">
    <location>
        <begin position="1"/>
        <end position="73"/>
    </location>
</feature>
<dbReference type="RefSeq" id="XP_012892676.1">
    <property type="nucleotide sequence ID" value="XM_013037222.1"/>
</dbReference>
<organism evidence="7 8">
    <name type="scientific">Dipodomys ordii</name>
    <name type="common">Ord's kangaroo rat</name>
    <dbReference type="NCBI Taxonomy" id="10020"/>
    <lineage>
        <taxon>Eukaryota</taxon>
        <taxon>Metazoa</taxon>
        <taxon>Chordata</taxon>
        <taxon>Craniata</taxon>
        <taxon>Vertebrata</taxon>
        <taxon>Euteleostomi</taxon>
        <taxon>Mammalia</taxon>
        <taxon>Eutheria</taxon>
        <taxon>Euarchontoglires</taxon>
        <taxon>Glires</taxon>
        <taxon>Rodentia</taxon>
        <taxon>Castorimorpha</taxon>
        <taxon>Heteromyidae</taxon>
        <taxon>Dipodomyinae</taxon>
        <taxon>Dipodomys</taxon>
    </lineage>
</organism>
<dbReference type="STRING" id="10020.ENSDORP00000001521"/>
<dbReference type="FunCoup" id="A0A1S3GV49">
    <property type="interactions" value="110"/>
</dbReference>
<dbReference type="GeneID" id="106002324"/>
<feature type="coiled-coil region" evidence="4">
    <location>
        <begin position="282"/>
        <end position="355"/>
    </location>
</feature>
<dbReference type="InterPro" id="IPR002957">
    <property type="entry name" value="Keratin_I"/>
</dbReference>
<dbReference type="GO" id="GO:0005882">
    <property type="term" value="C:intermediate filament"/>
    <property type="evidence" value="ECO:0007669"/>
    <property type="project" value="UniProtKB-KW"/>
</dbReference>
<dbReference type="SUPFAM" id="SSF64593">
    <property type="entry name" value="Intermediate filament protein, coiled coil region"/>
    <property type="match status" value="2"/>
</dbReference>
<keyword evidence="2 4" id="KW-0175">Coiled coil</keyword>
<dbReference type="PANTHER" id="PTHR23239">
    <property type="entry name" value="INTERMEDIATE FILAMENT"/>
    <property type="match status" value="1"/>
</dbReference>
<dbReference type="InterPro" id="IPR018039">
    <property type="entry name" value="IF_conserved"/>
</dbReference>
<evidence type="ECO:0000313" key="7">
    <source>
        <dbReference type="Proteomes" id="UP000081671"/>
    </source>
</evidence>
<feature type="coiled-coil region" evidence="4">
    <location>
        <begin position="76"/>
        <end position="103"/>
    </location>
</feature>
<dbReference type="CTD" id="25984"/>
<feature type="coiled-coil region" evidence="4">
    <location>
        <begin position="168"/>
        <end position="202"/>
    </location>
</feature>
<evidence type="ECO:0000256" key="3">
    <source>
        <dbReference type="RuleBase" id="RU000685"/>
    </source>
</evidence>
<dbReference type="KEGG" id="dord:106002324"/>
<evidence type="ECO:0000313" key="8">
    <source>
        <dbReference type="RefSeq" id="XP_012892676.1"/>
    </source>
</evidence>
<evidence type="ECO:0000256" key="4">
    <source>
        <dbReference type="SAM" id="Coils"/>
    </source>
</evidence>
<dbReference type="PROSITE" id="PS00226">
    <property type="entry name" value="IF_ROD_1"/>
    <property type="match status" value="1"/>
</dbReference>
<dbReference type="AlphaFoldDB" id="A0A1S3GV49"/>
<accession>A0A1S3GV49</accession>
<dbReference type="Gene3D" id="1.20.5.500">
    <property type="entry name" value="Single helix bin"/>
    <property type="match status" value="1"/>
</dbReference>
<dbReference type="PRINTS" id="PR01248">
    <property type="entry name" value="TYPE1KERATIN"/>
</dbReference>
<keyword evidence="7" id="KW-1185">Reference proteome</keyword>
<dbReference type="PROSITE" id="PS51842">
    <property type="entry name" value="IF_ROD_2"/>
    <property type="match status" value="1"/>
</dbReference>
<evidence type="ECO:0000259" key="6">
    <source>
        <dbReference type="PROSITE" id="PS51842"/>
    </source>
</evidence>
<reference evidence="8" key="1">
    <citation type="submission" date="2025-08" db="UniProtKB">
        <authorList>
            <consortium name="RefSeq"/>
        </authorList>
    </citation>
    <scope>IDENTIFICATION</scope>
    <source>
        <tissue evidence="8">Kidney</tissue>
    </source>
</reference>
<dbReference type="GO" id="GO:0005198">
    <property type="term" value="F:structural molecule activity"/>
    <property type="evidence" value="ECO:0007669"/>
    <property type="project" value="InterPro"/>
</dbReference>
<dbReference type="Gene3D" id="1.20.5.170">
    <property type="match status" value="1"/>
</dbReference>
<feature type="compositionally biased region" description="Polar residues" evidence="5">
    <location>
        <begin position="1"/>
        <end position="13"/>
    </location>
</feature>
<feature type="domain" description="IF rod" evidence="6">
    <location>
        <begin position="72"/>
        <end position="384"/>
    </location>
</feature>
<evidence type="ECO:0000256" key="5">
    <source>
        <dbReference type="SAM" id="MobiDB-lite"/>
    </source>
</evidence>
<dbReference type="InParanoid" id="A0A1S3GV49"/>
<dbReference type="GO" id="GO:0045109">
    <property type="term" value="P:intermediate filament organization"/>
    <property type="evidence" value="ECO:0007669"/>
    <property type="project" value="TreeGrafter"/>
</dbReference>
<dbReference type="SMART" id="SM01391">
    <property type="entry name" value="Filament"/>
    <property type="match status" value="1"/>
</dbReference>
<sequence>MSSSRSFSQNHSASLHGIRGNWGQPGSFPRAPSVHGGAGGVRISLSSTRPSCLPPRGSWGSERGGSLLSGDGKATMQNLNDRLATYLDKVHALEEANLKLESRILQWHQQRDTGSRKDYSQYEENISHLQEQIVDGKMTNAQIIVLIDNARMAMDDFNLKYENEHSFKKDLEMEVEGLRKTLDDLTIITTDLEQEVEGMRKELILMKKRHEQEMEENPVPSDFKVNVKVDTTPGEDLIKVLEDMRQEYELIIKKKHQDIDAWFKEQSTAVSQEVASSSPAAVQGSQNDIHELKRTFQALEIDLQTQHNKKSALERMLSETQSRYSCQLQDIQQIIARYEEELRQLRCDLERQNTEHKLLLGIKTHLEKEIATYRQLLEGDTDGTMEESEWTMKASAAPTLKAITQETVNGRIVLSQVNEIEKQIETQNKKYTNIFNEFLCAIFVDSIQSTLGQPHSPLESHQYGLIQLKLSLQEHRLSEALLEDVVQVLIKEKVAE</sequence>
<comment type="similarity">
    <text evidence="3">Belongs to the intermediate filament family.</text>
</comment>
<dbReference type="GO" id="GO:0030855">
    <property type="term" value="P:epithelial cell differentiation"/>
    <property type="evidence" value="ECO:0007669"/>
    <property type="project" value="TreeGrafter"/>
</dbReference>
<dbReference type="OrthoDB" id="2441647at2759"/>
<evidence type="ECO:0000256" key="2">
    <source>
        <dbReference type="ARBA" id="ARBA00023054"/>
    </source>
</evidence>
<dbReference type="Proteomes" id="UP000081671">
    <property type="component" value="Unplaced"/>
</dbReference>
<protein>
    <submittedName>
        <fullName evidence="8">Keratin, type I cytoskeletal 23</fullName>
    </submittedName>
</protein>
<gene>
    <name evidence="8" type="primary">Krt23</name>
</gene>
<proteinExistence type="inferred from homology"/>
<evidence type="ECO:0000256" key="1">
    <source>
        <dbReference type="ARBA" id="ARBA00022754"/>
    </source>
</evidence>
<dbReference type="PANTHER" id="PTHR23239:SF44">
    <property type="entry name" value="KERATIN, TYPE I CYTOSKELETAL 23"/>
    <property type="match status" value="1"/>
</dbReference>